<dbReference type="GO" id="GO:0098797">
    <property type="term" value="C:plasma membrane protein complex"/>
    <property type="evidence" value="ECO:0007669"/>
    <property type="project" value="TreeGrafter"/>
</dbReference>
<feature type="transmembrane region" description="Helical" evidence="8">
    <location>
        <begin position="21"/>
        <end position="48"/>
    </location>
</feature>
<dbReference type="RefSeq" id="WP_091639711.1">
    <property type="nucleotide sequence ID" value="NZ_FOEG01000001.1"/>
</dbReference>
<evidence type="ECO:0000259" key="9">
    <source>
        <dbReference type="Pfam" id="PF02687"/>
    </source>
</evidence>
<proteinExistence type="inferred from homology"/>
<dbReference type="EMBL" id="FOEG01000001">
    <property type="protein sequence ID" value="SEO52859.1"/>
    <property type="molecule type" value="Genomic_DNA"/>
</dbReference>
<feature type="transmembrane region" description="Helical" evidence="8">
    <location>
        <begin position="318"/>
        <end position="344"/>
    </location>
</feature>
<evidence type="ECO:0000256" key="1">
    <source>
        <dbReference type="ARBA" id="ARBA00004651"/>
    </source>
</evidence>
<dbReference type="Proteomes" id="UP000199657">
    <property type="component" value="Unassembled WGS sequence"/>
</dbReference>
<sequence length="416" mass="45204">MFRPLELFIGLRYTRAKRRNQFVSFISLSSILGIALGVTALITVMSVMNGFERELRDKILGMIAHATIESRDGGMDEWESVVERAERHPEVVGAAPYVTGEVMMTRGGEVSGAQLRGVLPEMEGNVSRVIENIDGDAAQYLEPGEYNIILGWALARELGVRPGDRVTVVTPEARATVAGIVPRLKRFNVAGTFDVGMYEYDRGVALVHIGDAATIMRLGDGVSGVRLQFRDLMDAPWLASEVGRELGGGNYRVRDWTREHASFFHAVQTEKTVMFVILTLIIAVAAFNIVSTLVMVVNDKRSDIAILRTLGASPASVMGIFMVQGTIIGVFGTILGVAGGVALALNVETIVPAIEQLLDVAFLAPDIYWLSDLPSDLQTTDVARIAGVALVLSLLATIYPAWRGARTEPAEALRYE</sequence>
<dbReference type="STRING" id="406100.SAMN04488052_101549"/>
<evidence type="ECO:0000256" key="6">
    <source>
        <dbReference type="ARBA" id="ARBA00022989"/>
    </source>
</evidence>
<dbReference type="InterPro" id="IPR011925">
    <property type="entry name" value="LolCE_TM"/>
</dbReference>
<dbReference type="GO" id="GO:0042953">
    <property type="term" value="P:lipoprotein transport"/>
    <property type="evidence" value="ECO:0007669"/>
    <property type="project" value="InterPro"/>
</dbReference>
<gene>
    <name evidence="11" type="ORF">SAMN04488052_101549</name>
</gene>
<evidence type="ECO:0000256" key="2">
    <source>
        <dbReference type="ARBA" id="ARBA00005236"/>
    </source>
</evidence>
<keyword evidence="3" id="KW-0813">Transport</keyword>
<keyword evidence="11" id="KW-0449">Lipoprotein</keyword>
<accession>A0A1H8QF53</accession>
<evidence type="ECO:0000256" key="7">
    <source>
        <dbReference type="ARBA" id="ARBA00023136"/>
    </source>
</evidence>
<name>A0A1H8QF53_9GAMM</name>
<dbReference type="PANTHER" id="PTHR30489:SF0">
    <property type="entry name" value="LIPOPROTEIN-RELEASING SYSTEM TRANSMEMBRANE PROTEIN LOLE"/>
    <property type="match status" value="1"/>
</dbReference>
<reference evidence="11 12" key="1">
    <citation type="submission" date="2016-10" db="EMBL/GenBank/DDBJ databases">
        <authorList>
            <person name="de Groot N.N."/>
        </authorList>
    </citation>
    <scope>NUCLEOTIDE SEQUENCE [LARGE SCALE GENOMIC DNA]</scope>
    <source>
        <strain evidence="11 12">CGMCC 1.6291</strain>
    </source>
</reference>
<keyword evidence="4" id="KW-1003">Cell membrane</keyword>
<evidence type="ECO:0000256" key="5">
    <source>
        <dbReference type="ARBA" id="ARBA00022692"/>
    </source>
</evidence>
<feature type="transmembrane region" description="Helical" evidence="8">
    <location>
        <begin position="273"/>
        <end position="297"/>
    </location>
</feature>
<dbReference type="InterPro" id="IPR025857">
    <property type="entry name" value="MacB_PCD"/>
</dbReference>
<dbReference type="AlphaFoldDB" id="A0A1H8QF53"/>
<dbReference type="NCBIfam" id="TIGR02212">
    <property type="entry name" value="lolCE"/>
    <property type="match status" value="1"/>
</dbReference>
<evidence type="ECO:0000313" key="12">
    <source>
        <dbReference type="Proteomes" id="UP000199657"/>
    </source>
</evidence>
<keyword evidence="5 8" id="KW-0812">Transmembrane</keyword>
<feature type="domain" description="ABC3 transporter permease C-terminal" evidence="9">
    <location>
        <begin position="276"/>
        <end position="409"/>
    </location>
</feature>
<feature type="transmembrane region" description="Helical" evidence="8">
    <location>
        <begin position="382"/>
        <end position="402"/>
    </location>
</feature>
<keyword evidence="6 8" id="KW-1133">Transmembrane helix</keyword>
<feature type="domain" description="MacB-like periplasmic core" evidence="10">
    <location>
        <begin position="29"/>
        <end position="212"/>
    </location>
</feature>
<evidence type="ECO:0000259" key="10">
    <source>
        <dbReference type="Pfam" id="PF12704"/>
    </source>
</evidence>
<dbReference type="Pfam" id="PF12704">
    <property type="entry name" value="MacB_PCD"/>
    <property type="match status" value="1"/>
</dbReference>
<evidence type="ECO:0000313" key="11">
    <source>
        <dbReference type="EMBL" id="SEO52859.1"/>
    </source>
</evidence>
<comment type="similarity">
    <text evidence="2">Belongs to the ABC-4 integral membrane protein family. LolC/E subfamily.</text>
</comment>
<protein>
    <submittedName>
        <fullName evidence="11">Lipoprotein-releasing system permease protein</fullName>
    </submittedName>
</protein>
<dbReference type="InterPro" id="IPR051447">
    <property type="entry name" value="Lipoprotein-release_system"/>
</dbReference>
<keyword evidence="12" id="KW-1185">Reference proteome</keyword>
<evidence type="ECO:0000256" key="4">
    <source>
        <dbReference type="ARBA" id="ARBA00022475"/>
    </source>
</evidence>
<evidence type="ECO:0000256" key="8">
    <source>
        <dbReference type="SAM" id="Phobius"/>
    </source>
</evidence>
<evidence type="ECO:0000256" key="3">
    <source>
        <dbReference type="ARBA" id="ARBA00022448"/>
    </source>
</evidence>
<keyword evidence="7 8" id="KW-0472">Membrane</keyword>
<dbReference type="GO" id="GO:0044874">
    <property type="term" value="P:lipoprotein localization to outer membrane"/>
    <property type="evidence" value="ECO:0007669"/>
    <property type="project" value="TreeGrafter"/>
</dbReference>
<dbReference type="PANTHER" id="PTHR30489">
    <property type="entry name" value="LIPOPROTEIN-RELEASING SYSTEM TRANSMEMBRANE PROTEIN LOLE"/>
    <property type="match status" value="1"/>
</dbReference>
<dbReference type="OrthoDB" id="9808461at2"/>
<dbReference type="Pfam" id="PF02687">
    <property type="entry name" value="FtsX"/>
    <property type="match status" value="1"/>
</dbReference>
<organism evidence="11 12">
    <name type="scientific">Aquisalimonas asiatica</name>
    <dbReference type="NCBI Taxonomy" id="406100"/>
    <lineage>
        <taxon>Bacteria</taxon>
        <taxon>Pseudomonadati</taxon>
        <taxon>Pseudomonadota</taxon>
        <taxon>Gammaproteobacteria</taxon>
        <taxon>Chromatiales</taxon>
        <taxon>Ectothiorhodospiraceae</taxon>
        <taxon>Aquisalimonas</taxon>
    </lineage>
</organism>
<comment type="subcellular location">
    <subcellularLocation>
        <location evidence="1">Cell membrane</location>
        <topology evidence="1">Multi-pass membrane protein</topology>
    </subcellularLocation>
</comment>
<dbReference type="InterPro" id="IPR003838">
    <property type="entry name" value="ABC3_permease_C"/>
</dbReference>